<evidence type="ECO:0000313" key="17">
    <source>
        <dbReference type="EMBL" id="RXI79267.1"/>
    </source>
</evidence>
<comment type="caution">
    <text evidence="17">The sequence shown here is derived from an EMBL/GenBank/DDBJ whole genome shotgun (WGS) entry which is preliminary data.</text>
</comment>
<dbReference type="EC" id="2.4.99.28" evidence="14"/>
<keyword evidence="3" id="KW-0808">Transferase</keyword>
<dbReference type="InterPro" id="IPR001182">
    <property type="entry name" value="FtsW/RodA"/>
</dbReference>
<dbReference type="GO" id="GO:0005886">
    <property type="term" value="C:plasma membrane"/>
    <property type="evidence" value="ECO:0007669"/>
    <property type="project" value="TreeGrafter"/>
</dbReference>
<dbReference type="EMBL" id="QXIL01000005">
    <property type="protein sequence ID" value="RXI79267.1"/>
    <property type="molecule type" value="Genomic_DNA"/>
</dbReference>
<dbReference type="Proteomes" id="UP000290602">
    <property type="component" value="Unassembled WGS sequence"/>
</dbReference>
<keyword evidence="18" id="KW-1185">Reference proteome</keyword>
<comment type="subcellular location">
    <subcellularLocation>
        <location evidence="1">Membrane</location>
        <topology evidence="1">Multi-pass membrane protein</topology>
    </subcellularLocation>
</comment>
<evidence type="ECO:0000256" key="11">
    <source>
        <dbReference type="ARBA" id="ARBA00038053"/>
    </source>
</evidence>
<evidence type="ECO:0000256" key="1">
    <source>
        <dbReference type="ARBA" id="ARBA00004141"/>
    </source>
</evidence>
<dbReference type="GO" id="GO:0008955">
    <property type="term" value="F:peptidoglycan glycosyltransferase activity"/>
    <property type="evidence" value="ECO:0007669"/>
    <property type="project" value="UniProtKB-EC"/>
</dbReference>
<evidence type="ECO:0000256" key="9">
    <source>
        <dbReference type="ARBA" id="ARBA00032370"/>
    </source>
</evidence>
<reference evidence="17 18" key="1">
    <citation type="submission" date="2018-08" db="EMBL/GenBank/DDBJ databases">
        <title>Lactobacillus suantsai sp. nov., isolated from traditional fermented suan-tsai in Taiwan.</title>
        <authorList>
            <person name="Huang C.-H."/>
        </authorList>
    </citation>
    <scope>NUCLEOTIDE SEQUENCE [LARGE SCALE GENOMIC DNA]</scope>
    <source>
        <strain evidence="17 18">BCRC 12945</strain>
    </source>
</reference>
<keyword evidence="5" id="KW-0133">Cell shape</keyword>
<keyword evidence="7" id="KW-1133">Transmembrane helix</keyword>
<dbReference type="GO" id="GO:0015648">
    <property type="term" value="F:lipid-linked peptidoglycan transporter activity"/>
    <property type="evidence" value="ECO:0007669"/>
    <property type="project" value="TreeGrafter"/>
</dbReference>
<dbReference type="PANTHER" id="PTHR30474">
    <property type="entry name" value="CELL CYCLE PROTEIN"/>
    <property type="match status" value="1"/>
</dbReference>
<evidence type="ECO:0000256" key="8">
    <source>
        <dbReference type="ARBA" id="ARBA00023136"/>
    </source>
</evidence>
<dbReference type="InterPro" id="IPR018365">
    <property type="entry name" value="Cell_cycle_FtsW-rel_CS"/>
</dbReference>
<keyword evidence="6" id="KW-0573">Peptidoglycan synthesis</keyword>
<evidence type="ECO:0000256" key="5">
    <source>
        <dbReference type="ARBA" id="ARBA00022960"/>
    </source>
</evidence>
<evidence type="ECO:0000256" key="13">
    <source>
        <dbReference type="ARBA" id="ARBA00041418"/>
    </source>
</evidence>
<evidence type="ECO:0000313" key="18">
    <source>
        <dbReference type="Proteomes" id="UP000290602"/>
    </source>
</evidence>
<dbReference type="GO" id="GO:0032153">
    <property type="term" value="C:cell division site"/>
    <property type="evidence" value="ECO:0007669"/>
    <property type="project" value="TreeGrafter"/>
</dbReference>
<dbReference type="GO" id="GO:0051301">
    <property type="term" value="P:cell division"/>
    <property type="evidence" value="ECO:0007669"/>
    <property type="project" value="InterPro"/>
</dbReference>
<name>A0A4Q0VL54_9LACO</name>
<evidence type="ECO:0000256" key="4">
    <source>
        <dbReference type="ARBA" id="ARBA00022692"/>
    </source>
</evidence>
<evidence type="ECO:0000256" key="15">
    <source>
        <dbReference type="ARBA" id="ARBA00049902"/>
    </source>
</evidence>
<dbReference type="OrthoDB" id="9812661at2"/>
<dbReference type="GO" id="GO:0009252">
    <property type="term" value="P:peptidoglycan biosynthetic process"/>
    <property type="evidence" value="ECO:0007669"/>
    <property type="project" value="UniProtKB-KW"/>
</dbReference>
<keyword evidence="4" id="KW-0812">Transmembrane</keyword>
<dbReference type="PROSITE" id="PS00428">
    <property type="entry name" value="FTSW_RODA_SPOVE"/>
    <property type="match status" value="1"/>
</dbReference>
<evidence type="ECO:0000256" key="7">
    <source>
        <dbReference type="ARBA" id="ARBA00022989"/>
    </source>
</evidence>
<accession>A0A4Q0VL54</accession>
<comment type="function">
    <text evidence="16">Peptidoglycan polymerase that is essential for cell division.</text>
</comment>
<dbReference type="AlphaFoldDB" id="A0A4Q0VL54"/>
<sequence>MRKLKYLDYWLLVPYLGLSVLGIVMVYSASADIGTQNGGSPTSYLLKQTLYVILGLLVITFMMALNLQKLRDRNVLRILSIAAFVSLGGLLLVGQTINGAAGWYHLGPISLQPAEFVKFYLIVWLANAIANRQTEIETEGWYLSMRRPLLICIAILALIFVQPDIGGMTINACIVMVLALASGINWKWATGLMTGGILLVVGVIFPLLVKLSESGFAKDSYQLQRIVAFTNPFAHSQSVGQQLVNSYYALSNGGIFGVGWGNSIQKTGYLPEPNTDFIMAILAEELGLIVALIVIAVLFLMITRTVLIGVRSNSTYYGLICYGAATYLTVQTLFNLGGVLGLLPITGVTFPFISYGGSSTWTLALVMGLVLNISARQKYYRATH</sequence>
<evidence type="ECO:0000256" key="2">
    <source>
        <dbReference type="ARBA" id="ARBA00022676"/>
    </source>
</evidence>
<evidence type="ECO:0000256" key="12">
    <source>
        <dbReference type="ARBA" id="ARBA00041185"/>
    </source>
</evidence>
<organism evidence="17 18">
    <name type="scientific">Levilactobacillus suantsaii</name>
    <dbReference type="NCBI Taxonomy" id="2292255"/>
    <lineage>
        <taxon>Bacteria</taxon>
        <taxon>Bacillati</taxon>
        <taxon>Bacillota</taxon>
        <taxon>Bacilli</taxon>
        <taxon>Lactobacillales</taxon>
        <taxon>Lactobacillaceae</taxon>
        <taxon>Levilactobacillus</taxon>
    </lineage>
</organism>
<comment type="similarity">
    <text evidence="11">Belongs to the SEDS family. FtsW subfamily.</text>
</comment>
<evidence type="ECO:0000256" key="3">
    <source>
        <dbReference type="ARBA" id="ARBA00022679"/>
    </source>
</evidence>
<evidence type="ECO:0000256" key="6">
    <source>
        <dbReference type="ARBA" id="ARBA00022984"/>
    </source>
</evidence>
<dbReference type="RefSeq" id="WP_129031890.1">
    <property type="nucleotide sequence ID" value="NZ_CP059603.1"/>
</dbReference>
<gene>
    <name evidence="17" type="ORF">DXH47_04290</name>
</gene>
<dbReference type="PANTHER" id="PTHR30474:SF2">
    <property type="entry name" value="PEPTIDOGLYCAN GLYCOSYLTRANSFERASE FTSW-RELATED"/>
    <property type="match status" value="1"/>
</dbReference>
<keyword evidence="2" id="KW-0328">Glycosyltransferase</keyword>
<dbReference type="GO" id="GO:0008360">
    <property type="term" value="P:regulation of cell shape"/>
    <property type="evidence" value="ECO:0007669"/>
    <property type="project" value="UniProtKB-KW"/>
</dbReference>
<evidence type="ECO:0000256" key="16">
    <source>
        <dbReference type="ARBA" id="ARBA00049966"/>
    </source>
</evidence>
<keyword evidence="8" id="KW-0472">Membrane</keyword>
<proteinExistence type="inferred from homology"/>
<comment type="catalytic activity">
    <reaction evidence="15">
        <text>[GlcNAc-(1-&gt;4)-Mur2Ac(oyl-L-Ala-gamma-D-Glu-L-Lys-D-Ala-D-Ala)](n)-di-trans,octa-cis-undecaprenyl diphosphate + beta-D-GlcNAc-(1-&gt;4)-Mur2Ac(oyl-L-Ala-gamma-D-Glu-L-Lys-D-Ala-D-Ala)-di-trans,octa-cis-undecaprenyl diphosphate = [GlcNAc-(1-&gt;4)-Mur2Ac(oyl-L-Ala-gamma-D-Glu-L-Lys-D-Ala-D-Ala)](n+1)-di-trans,octa-cis-undecaprenyl diphosphate + di-trans,octa-cis-undecaprenyl diphosphate + H(+)</text>
        <dbReference type="Rhea" id="RHEA:23708"/>
        <dbReference type="Rhea" id="RHEA-COMP:9602"/>
        <dbReference type="Rhea" id="RHEA-COMP:9603"/>
        <dbReference type="ChEBI" id="CHEBI:15378"/>
        <dbReference type="ChEBI" id="CHEBI:58405"/>
        <dbReference type="ChEBI" id="CHEBI:60033"/>
        <dbReference type="ChEBI" id="CHEBI:78435"/>
        <dbReference type="EC" id="2.4.99.28"/>
    </reaction>
</comment>
<dbReference type="Pfam" id="PF01098">
    <property type="entry name" value="FTSW_RODA_SPOVE"/>
    <property type="match status" value="1"/>
</dbReference>
<evidence type="ECO:0000256" key="14">
    <source>
        <dbReference type="ARBA" id="ARBA00044770"/>
    </source>
</evidence>
<protein>
    <recommendedName>
        <fullName evidence="12">Probable peptidoglycan glycosyltransferase FtsW</fullName>
        <ecNumber evidence="14">2.4.99.28</ecNumber>
    </recommendedName>
    <alternativeName>
        <fullName evidence="13">Cell division protein FtsW</fullName>
    </alternativeName>
    <alternativeName>
        <fullName evidence="10">Cell wall polymerase</fullName>
    </alternativeName>
    <alternativeName>
        <fullName evidence="9">Peptidoglycan polymerase</fullName>
    </alternativeName>
</protein>
<evidence type="ECO:0000256" key="10">
    <source>
        <dbReference type="ARBA" id="ARBA00033270"/>
    </source>
</evidence>